<name>A0A841TX75_9BACL</name>
<protein>
    <submittedName>
        <fullName evidence="2">Uncharacterized protein</fullName>
    </submittedName>
</protein>
<comment type="caution">
    <text evidence="2">The sequence shown here is derived from an EMBL/GenBank/DDBJ whole genome shotgun (WGS) entry which is preliminary data.</text>
</comment>
<keyword evidence="1" id="KW-0812">Transmembrane</keyword>
<reference evidence="2 3" key="1">
    <citation type="submission" date="2020-08" db="EMBL/GenBank/DDBJ databases">
        <title>Cohnella phylogeny.</title>
        <authorList>
            <person name="Dunlap C."/>
        </authorList>
    </citation>
    <scope>NUCLEOTIDE SEQUENCE [LARGE SCALE GENOMIC DNA]</scope>
    <source>
        <strain evidence="2 3">DSM 25239</strain>
    </source>
</reference>
<keyword evidence="3" id="KW-1185">Reference proteome</keyword>
<evidence type="ECO:0000256" key="1">
    <source>
        <dbReference type="SAM" id="Phobius"/>
    </source>
</evidence>
<organism evidence="2 3">
    <name type="scientific">Cohnella xylanilytica</name>
    <dbReference type="NCBI Taxonomy" id="557555"/>
    <lineage>
        <taxon>Bacteria</taxon>
        <taxon>Bacillati</taxon>
        <taxon>Bacillota</taxon>
        <taxon>Bacilli</taxon>
        <taxon>Bacillales</taxon>
        <taxon>Paenibacillaceae</taxon>
        <taxon>Cohnella</taxon>
    </lineage>
</organism>
<evidence type="ECO:0000313" key="2">
    <source>
        <dbReference type="EMBL" id="MBB6691598.1"/>
    </source>
</evidence>
<evidence type="ECO:0000313" key="3">
    <source>
        <dbReference type="Proteomes" id="UP000553776"/>
    </source>
</evidence>
<feature type="transmembrane region" description="Helical" evidence="1">
    <location>
        <begin position="12"/>
        <end position="33"/>
    </location>
</feature>
<keyword evidence="1" id="KW-0472">Membrane</keyword>
<proteinExistence type="predicted"/>
<dbReference type="AlphaFoldDB" id="A0A841TX75"/>
<sequence length="59" mass="6522">MIAWGRMVRSLTFGLAIAVVAIGLLPFLVVFLMSDLSGLIELDSTPFFAFASKFIRWGK</sequence>
<keyword evidence="1" id="KW-1133">Transmembrane helix</keyword>
<dbReference type="EMBL" id="JACJVR010000032">
    <property type="protein sequence ID" value="MBB6691598.1"/>
    <property type="molecule type" value="Genomic_DNA"/>
</dbReference>
<dbReference type="Proteomes" id="UP000553776">
    <property type="component" value="Unassembled WGS sequence"/>
</dbReference>
<gene>
    <name evidence="2" type="ORF">H7B90_09320</name>
</gene>
<dbReference type="RefSeq" id="WP_185135598.1">
    <property type="nucleotide sequence ID" value="NZ_BORM01000027.1"/>
</dbReference>
<accession>A0A841TX75</accession>